<accession>A0A382VCG5</accession>
<keyword evidence="1" id="KW-0732">Signal</keyword>
<dbReference type="InterPro" id="IPR013320">
    <property type="entry name" value="ConA-like_dom_sf"/>
</dbReference>
<reference evidence="4" key="1">
    <citation type="submission" date="2018-05" db="EMBL/GenBank/DDBJ databases">
        <authorList>
            <person name="Lanie J.A."/>
            <person name="Ng W.-L."/>
            <person name="Kazmierczak K.M."/>
            <person name="Andrzejewski T.M."/>
            <person name="Davidsen T.M."/>
            <person name="Wayne K.J."/>
            <person name="Tettelin H."/>
            <person name="Glass J.I."/>
            <person name="Rusch D."/>
            <person name="Podicherti R."/>
            <person name="Tsui H.-C.T."/>
            <person name="Winkler M.E."/>
        </authorList>
    </citation>
    <scope>NUCLEOTIDE SEQUENCE</scope>
</reference>
<feature type="non-terminal residue" evidence="4">
    <location>
        <position position="227"/>
    </location>
</feature>
<proteinExistence type="predicted"/>
<evidence type="ECO:0000256" key="2">
    <source>
        <dbReference type="ARBA" id="ARBA00023157"/>
    </source>
</evidence>
<dbReference type="SMART" id="SM00560">
    <property type="entry name" value="LamGL"/>
    <property type="match status" value="1"/>
</dbReference>
<organism evidence="4">
    <name type="scientific">marine metagenome</name>
    <dbReference type="NCBI Taxonomy" id="408172"/>
    <lineage>
        <taxon>unclassified sequences</taxon>
        <taxon>metagenomes</taxon>
        <taxon>ecological metagenomes</taxon>
    </lineage>
</organism>
<gene>
    <name evidence="4" type="ORF">METZ01_LOCUS396579</name>
</gene>
<dbReference type="InterPro" id="IPR006558">
    <property type="entry name" value="LamG-like"/>
</dbReference>
<sequence length="227" mass="26112">MNRYLLYLFFPIMLSADDVIVDQSSLSQYQTDNCVQFDHFDYDDEYLFPLTPDKIKLTDEPIILNRQSYTQEVWIYKISGGNGPQNIIGNGYGQNSPPSILYIDYAGDGEPPKIVYGYGNGRRKFFWELEIGYINSQWIHIAVTKDPTNIIIYINGEVMEHLEWANPINLPIASPQVALGGNFVGKMDNVRMWDVARTQEQIQQYMYDDVPLDEPGLVANYTMDLNN</sequence>
<dbReference type="Gene3D" id="2.60.120.200">
    <property type="match status" value="1"/>
</dbReference>
<name>A0A382VCG5_9ZZZZ</name>
<protein>
    <recommendedName>
        <fullName evidence="3">LamG-like jellyroll fold domain-containing protein</fullName>
    </recommendedName>
</protein>
<evidence type="ECO:0000259" key="3">
    <source>
        <dbReference type="SMART" id="SM00560"/>
    </source>
</evidence>
<evidence type="ECO:0000313" key="4">
    <source>
        <dbReference type="EMBL" id="SVD43725.1"/>
    </source>
</evidence>
<feature type="domain" description="LamG-like jellyroll fold" evidence="3">
    <location>
        <begin position="67"/>
        <end position="200"/>
    </location>
</feature>
<keyword evidence="2" id="KW-1015">Disulfide bond</keyword>
<dbReference type="SUPFAM" id="SSF49899">
    <property type="entry name" value="Concanavalin A-like lectins/glucanases"/>
    <property type="match status" value="1"/>
</dbReference>
<dbReference type="Pfam" id="PF13385">
    <property type="entry name" value="Laminin_G_3"/>
    <property type="match status" value="1"/>
</dbReference>
<dbReference type="EMBL" id="UINC01150592">
    <property type="protein sequence ID" value="SVD43725.1"/>
    <property type="molecule type" value="Genomic_DNA"/>
</dbReference>
<evidence type="ECO:0000256" key="1">
    <source>
        <dbReference type="ARBA" id="ARBA00022729"/>
    </source>
</evidence>
<dbReference type="AlphaFoldDB" id="A0A382VCG5"/>